<feature type="transmembrane region" description="Helical" evidence="7">
    <location>
        <begin position="12"/>
        <end position="33"/>
    </location>
</feature>
<keyword evidence="3" id="KW-1003">Cell membrane</keyword>
<evidence type="ECO:0000259" key="8">
    <source>
        <dbReference type="Pfam" id="PF04239"/>
    </source>
</evidence>
<comment type="caution">
    <text evidence="9">The sequence shown here is derived from an EMBL/GenBank/DDBJ whole genome shotgun (WGS) entry which is preliminary data.</text>
</comment>
<dbReference type="PANTHER" id="PTHR34582">
    <property type="entry name" value="UPF0702 TRANSMEMBRANE PROTEIN YCAP"/>
    <property type="match status" value="1"/>
</dbReference>
<accession>A0A4R6FFZ6</accession>
<evidence type="ECO:0000256" key="7">
    <source>
        <dbReference type="SAM" id="Phobius"/>
    </source>
</evidence>
<dbReference type="GO" id="GO:0005886">
    <property type="term" value="C:plasma membrane"/>
    <property type="evidence" value="ECO:0007669"/>
    <property type="project" value="UniProtKB-SubCell"/>
</dbReference>
<keyword evidence="5 7" id="KW-1133">Transmembrane helix</keyword>
<dbReference type="Gene3D" id="3.30.240.20">
    <property type="entry name" value="bsu07140 like domains"/>
    <property type="match status" value="1"/>
</dbReference>
<gene>
    <name evidence="9" type="ORF">EV664_1103</name>
</gene>
<feature type="domain" description="YetF C-terminal" evidence="8">
    <location>
        <begin position="91"/>
        <end position="159"/>
    </location>
</feature>
<evidence type="ECO:0000256" key="1">
    <source>
        <dbReference type="ARBA" id="ARBA00004651"/>
    </source>
</evidence>
<feature type="transmembrane region" description="Helical" evidence="7">
    <location>
        <begin position="40"/>
        <end position="60"/>
    </location>
</feature>
<evidence type="ECO:0000256" key="6">
    <source>
        <dbReference type="ARBA" id="ARBA00023136"/>
    </source>
</evidence>
<proteinExistence type="inferred from homology"/>
<dbReference type="OrthoDB" id="9793799at2"/>
<dbReference type="Pfam" id="PF04239">
    <property type="entry name" value="DUF421"/>
    <property type="match status" value="1"/>
</dbReference>
<reference evidence="9 10" key="1">
    <citation type="submission" date="2019-03" db="EMBL/GenBank/DDBJ databases">
        <title>Genomic Encyclopedia of Type Strains, Phase IV (KMG-IV): sequencing the most valuable type-strain genomes for metagenomic binning, comparative biology and taxonomic classification.</title>
        <authorList>
            <person name="Goeker M."/>
        </authorList>
    </citation>
    <scope>NUCLEOTIDE SEQUENCE [LARGE SCALE GENOMIC DNA]</scope>
    <source>
        <strain evidence="9 10">DSM 25059</strain>
    </source>
</reference>
<sequence length="171" mass="18124">MFSLDTLPDTALRGLILALAGLAWVILVVRIIGLRSFSKMTAFDFVVTLAIGSCLASAATASSWSVFAQAMIAIAALLAGQMGLALARNASSAVKTGLENEPLMLMRDGEFIEKALKISRVSRSDVIAKLREANALQLSRVRAVVLETTGDISVLHGEQVDAVLLEGVRNV</sequence>
<keyword evidence="10" id="KW-1185">Reference proteome</keyword>
<evidence type="ECO:0000313" key="10">
    <source>
        <dbReference type="Proteomes" id="UP000295493"/>
    </source>
</evidence>
<dbReference type="InterPro" id="IPR023090">
    <property type="entry name" value="UPF0702_alpha/beta_dom_sf"/>
</dbReference>
<comment type="similarity">
    <text evidence="2">Belongs to the UPF0702 family.</text>
</comment>
<dbReference type="EMBL" id="SNWD01000010">
    <property type="protein sequence ID" value="TDN80212.1"/>
    <property type="molecule type" value="Genomic_DNA"/>
</dbReference>
<evidence type="ECO:0000313" key="9">
    <source>
        <dbReference type="EMBL" id="TDN80212.1"/>
    </source>
</evidence>
<dbReference type="Proteomes" id="UP000295493">
    <property type="component" value="Unassembled WGS sequence"/>
</dbReference>
<protein>
    <submittedName>
        <fullName evidence="9">Uncharacterized protein DUF421</fullName>
    </submittedName>
</protein>
<dbReference type="AlphaFoldDB" id="A0A4R6FFZ6"/>
<organism evidence="9 10">
    <name type="scientific">Stakelama pacifica</name>
    <dbReference type="NCBI Taxonomy" id="517720"/>
    <lineage>
        <taxon>Bacteria</taxon>
        <taxon>Pseudomonadati</taxon>
        <taxon>Pseudomonadota</taxon>
        <taxon>Alphaproteobacteria</taxon>
        <taxon>Sphingomonadales</taxon>
        <taxon>Sphingomonadaceae</taxon>
        <taxon>Stakelama</taxon>
    </lineage>
</organism>
<evidence type="ECO:0000256" key="3">
    <source>
        <dbReference type="ARBA" id="ARBA00022475"/>
    </source>
</evidence>
<evidence type="ECO:0000256" key="2">
    <source>
        <dbReference type="ARBA" id="ARBA00006448"/>
    </source>
</evidence>
<keyword evidence="4 7" id="KW-0812">Transmembrane</keyword>
<keyword evidence="6 7" id="KW-0472">Membrane</keyword>
<name>A0A4R6FFZ6_9SPHN</name>
<evidence type="ECO:0000256" key="4">
    <source>
        <dbReference type="ARBA" id="ARBA00022692"/>
    </source>
</evidence>
<comment type="subcellular location">
    <subcellularLocation>
        <location evidence="1">Cell membrane</location>
        <topology evidence="1">Multi-pass membrane protein</topology>
    </subcellularLocation>
</comment>
<dbReference type="PANTHER" id="PTHR34582:SF6">
    <property type="entry name" value="UPF0702 TRANSMEMBRANE PROTEIN YCAP"/>
    <property type="match status" value="1"/>
</dbReference>
<evidence type="ECO:0000256" key="5">
    <source>
        <dbReference type="ARBA" id="ARBA00022989"/>
    </source>
</evidence>
<dbReference type="InterPro" id="IPR007353">
    <property type="entry name" value="DUF421"/>
</dbReference>